<dbReference type="EMBL" id="NZEX01000179">
    <property type="protein sequence ID" value="MAH64670.1"/>
    <property type="molecule type" value="Genomic_DNA"/>
</dbReference>
<keyword evidence="2" id="KW-0812">Transmembrane</keyword>
<feature type="compositionally biased region" description="Polar residues" evidence="1">
    <location>
        <begin position="85"/>
        <end position="96"/>
    </location>
</feature>
<name>A0A2D6YNC8_9DELT</name>
<evidence type="ECO:0000256" key="1">
    <source>
        <dbReference type="SAM" id="MobiDB-lite"/>
    </source>
</evidence>
<evidence type="ECO:0000313" key="4">
    <source>
        <dbReference type="Proteomes" id="UP000226525"/>
    </source>
</evidence>
<reference evidence="4" key="1">
    <citation type="submission" date="2017-09" db="EMBL/GenBank/DDBJ databases">
        <title>The Reconstruction of 2,631 Draft Metagenome-Assembled Genomes from the Global Oceans.</title>
        <authorList>
            <person name="Tully B.J."/>
            <person name="Graham E.D."/>
            <person name="Heidelberg J.F."/>
        </authorList>
    </citation>
    <scope>NUCLEOTIDE SEQUENCE [LARGE SCALE GENOMIC DNA]</scope>
</reference>
<feature type="region of interest" description="Disordered" evidence="1">
    <location>
        <begin position="85"/>
        <end position="123"/>
    </location>
</feature>
<sequence>MSVTVLTGITLVLAGAIVLVVAYHLIKIYLNLKKTGDNLELLAGGLAQINQNTVPLGEGIGQLNGGLSVLLEEFKAALSNLSQLTKSSNKESTPNRKSVPVLAGVQRGIPGGSKHWAPPKNPE</sequence>
<feature type="transmembrane region" description="Helical" evidence="2">
    <location>
        <begin position="6"/>
        <end position="26"/>
    </location>
</feature>
<evidence type="ECO:0000313" key="3">
    <source>
        <dbReference type="EMBL" id="MAH64670.1"/>
    </source>
</evidence>
<evidence type="ECO:0008006" key="5">
    <source>
        <dbReference type="Google" id="ProtNLM"/>
    </source>
</evidence>
<dbReference type="AlphaFoldDB" id="A0A2D6YNC8"/>
<gene>
    <name evidence="3" type="ORF">CMN54_14755</name>
</gene>
<evidence type="ECO:0000256" key="2">
    <source>
        <dbReference type="SAM" id="Phobius"/>
    </source>
</evidence>
<protein>
    <recommendedName>
        <fullName evidence="5">DUF948 domain-containing protein</fullName>
    </recommendedName>
</protein>
<organism evidence="3 4">
    <name type="scientific">SAR324 cluster bacterium</name>
    <dbReference type="NCBI Taxonomy" id="2024889"/>
    <lineage>
        <taxon>Bacteria</taxon>
        <taxon>Deltaproteobacteria</taxon>
        <taxon>SAR324 cluster</taxon>
    </lineage>
</organism>
<dbReference type="Proteomes" id="UP000226525">
    <property type="component" value="Unassembled WGS sequence"/>
</dbReference>
<keyword evidence="2" id="KW-1133">Transmembrane helix</keyword>
<comment type="caution">
    <text evidence="3">The sequence shown here is derived from an EMBL/GenBank/DDBJ whole genome shotgun (WGS) entry which is preliminary data.</text>
</comment>
<proteinExistence type="predicted"/>
<accession>A0A2D6YNC8</accession>
<keyword evidence="2" id="KW-0472">Membrane</keyword>